<dbReference type="Pfam" id="PF14690">
    <property type="entry name" value="Zn_ribbon_ISL3"/>
    <property type="match status" value="1"/>
</dbReference>
<feature type="domain" description="HTH IS21-type" evidence="2">
    <location>
        <begin position="295"/>
        <end position="359"/>
    </location>
</feature>
<keyword evidence="4" id="KW-1185">Reference proteome</keyword>
<organism evidence="3 4">
    <name type="scientific">Pseudonocardia autotrophica</name>
    <name type="common">Amycolata autotrophica</name>
    <name type="synonym">Nocardia autotrophica</name>
    <dbReference type="NCBI Taxonomy" id="2074"/>
    <lineage>
        <taxon>Bacteria</taxon>
        <taxon>Bacillati</taxon>
        <taxon>Actinomycetota</taxon>
        <taxon>Actinomycetes</taxon>
        <taxon>Pseudonocardiales</taxon>
        <taxon>Pseudonocardiaceae</taxon>
        <taxon>Pseudonocardia</taxon>
    </lineage>
</organism>
<name>A0A1Y2ML47_PSEAH</name>
<dbReference type="PROSITE" id="PS50531">
    <property type="entry name" value="HTH_IS21"/>
    <property type="match status" value="1"/>
</dbReference>
<dbReference type="STRING" id="2074.BG845_05676"/>
<dbReference type="PANTHER" id="PTHR33498:SF1">
    <property type="entry name" value="TRANSPOSASE FOR INSERTION SEQUENCE ELEMENT IS1557"/>
    <property type="match status" value="1"/>
</dbReference>
<evidence type="ECO:0000313" key="3">
    <source>
        <dbReference type="EMBL" id="OSY35995.1"/>
    </source>
</evidence>
<feature type="region of interest" description="Disordered" evidence="1">
    <location>
        <begin position="245"/>
        <end position="268"/>
    </location>
</feature>
<dbReference type="EMBL" id="MIGB01000044">
    <property type="protein sequence ID" value="OSY35995.1"/>
    <property type="molecule type" value="Genomic_DNA"/>
</dbReference>
<evidence type="ECO:0000256" key="1">
    <source>
        <dbReference type="SAM" id="MobiDB-lite"/>
    </source>
</evidence>
<dbReference type="InterPro" id="IPR017894">
    <property type="entry name" value="HTH_IS21_transposase_type"/>
</dbReference>
<feature type="compositionally biased region" description="Basic and acidic residues" evidence="1">
    <location>
        <begin position="252"/>
        <end position="268"/>
    </location>
</feature>
<reference evidence="3 4" key="1">
    <citation type="submission" date="2016-09" db="EMBL/GenBank/DDBJ databases">
        <title>Pseudonocardia autotrophica DSM535, a candidate organism with high potential of specific P450 cytochromes.</title>
        <authorList>
            <person name="Grumaz C."/>
            <person name="Vainshtein Y."/>
            <person name="Kirstahler P."/>
            <person name="Sohn K."/>
        </authorList>
    </citation>
    <scope>NUCLEOTIDE SEQUENCE [LARGE SCALE GENOMIC DNA]</scope>
    <source>
        <strain evidence="3 4">DSM 535</strain>
    </source>
</reference>
<dbReference type="InterPro" id="IPR029261">
    <property type="entry name" value="Transposase_Znf"/>
</dbReference>
<evidence type="ECO:0000259" key="2">
    <source>
        <dbReference type="PROSITE" id="PS50531"/>
    </source>
</evidence>
<evidence type="ECO:0000313" key="4">
    <source>
        <dbReference type="Proteomes" id="UP000194360"/>
    </source>
</evidence>
<proteinExistence type="predicted"/>
<dbReference type="InterPro" id="IPR047951">
    <property type="entry name" value="Transpos_ISL3"/>
</dbReference>
<dbReference type="Proteomes" id="UP000194360">
    <property type="component" value="Unassembled WGS sequence"/>
</dbReference>
<sequence length="535" mass="58943">MVPQLASVVVERVERLAGGVRITATNGGEQGRCPRCGTASTRVHSRYQRQIADTPISGTPVVIELGVRRFFCDQPGCPKRTFAEQIPELTSRYARRTPGFARMLAQVGLALAGRAGARLGAHLGMTTSRSTLLRLVARLPDPPAGEVAVLGVDDFAFRRGHVYGTVLIDVDTHRPVDLLPDREADTFADWLREHPGVQVVCRDRAGAYAEGARVGAPEAVQVADRWHLWHNLAEYVERTTARHRGCWSPHPAESHEPRPPDGPADREVGLSPQLFAEQAALARREDTALARRTRDRYAAVQALREQGKGIKTIMRELGLAKETVRRFARAAGVEELLATARDGRASVLDEFKPYLNHRFNAGHTNGSQLFAEIREQGYRGSLGTVLGYLRPFRAHAAAPPAVPPPPTVRAVTGTLLRHPDTLDANDQLTIKEVRARCPHLDAVADHVSAFAEMMTGRHGERLDTWIAQVEADDLPDLHRFTNGLRRDHDAVLNGLSMPHSSGAVEGTVNRIKMIKRQMYGRAGFDLLRKRVLLAV</sequence>
<protein>
    <submittedName>
        <fullName evidence="3">Transposase</fullName>
    </submittedName>
</protein>
<accession>A0A1Y2ML47</accession>
<dbReference type="NCBIfam" id="NF033550">
    <property type="entry name" value="transpos_ISL3"/>
    <property type="match status" value="1"/>
</dbReference>
<dbReference type="InterPro" id="IPR002560">
    <property type="entry name" value="Transposase_DDE"/>
</dbReference>
<gene>
    <name evidence="3" type="ORF">BG845_05676</name>
</gene>
<dbReference type="AlphaFoldDB" id="A0A1Y2ML47"/>
<comment type="caution">
    <text evidence="3">The sequence shown here is derived from an EMBL/GenBank/DDBJ whole genome shotgun (WGS) entry which is preliminary data.</text>
</comment>
<dbReference type="PANTHER" id="PTHR33498">
    <property type="entry name" value="TRANSPOSASE FOR INSERTION SEQUENCE ELEMENT IS1557"/>
    <property type="match status" value="1"/>
</dbReference>
<dbReference type="Pfam" id="PF01610">
    <property type="entry name" value="DDE_Tnp_ISL3"/>
    <property type="match status" value="2"/>
</dbReference>